<dbReference type="InterPro" id="IPR036273">
    <property type="entry name" value="CRAL/TRIO_N_dom_sf"/>
</dbReference>
<reference evidence="2" key="1">
    <citation type="journal article" date="2020" name="bioRxiv">
        <title>Comparative genomics of Chlamydomonas.</title>
        <authorList>
            <person name="Craig R.J."/>
            <person name="Hasan A.R."/>
            <person name="Ness R.W."/>
            <person name="Keightley P.D."/>
        </authorList>
    </citation>
    <scope>NUCLEOTIDE SEQUENCE</scope>
    <source>
        <strain evidence="2">CCAP 11/70</strain>
    </source>
</reference>
<evidence type="ECO:0000313" key="3">
    <source>
        <dbReference type="Proteomes" id="UP000612055"/>
    </source>
</evidence>
<keyword evidence="3" id="KW-1185">Reference proteome</keyword>
<dbReference type="SUPFAM" id="SSF52087">
    <property type="entry name" value="CRAL/TRIO domain"/>
    <property type="match status" value="1"/>
</dbReference>
<dbReference type="Gene3D" id="3.40.525.10">
    <property type="entry name" value="CRAL-TRIO lipid binding domain"/>
    <property type="match status" value="1"/>
</dbReference>
<dbReference type="PANTHER" id="PTHR47556">
    <property type="entry name" value="SEC14P-LIKE PHOSPHATIDYLINOSITOL TRANSFER FAMILY PROTEIN"/>
    <property type="match status" value="1"/>
</dbReference>
<feature type="domain" description="CRAL-TRIO" evidence="1">
    <location>
        <begin position="125"/>
        <end position="278"/>
    </location>
</feature>
<accession>A0A835YDG0</accession>
<dbReference type="SMART" id="SM00516">
    <property type="entry name" value="SEC14"/>
    <property type="match status" value="1"/>
</dbReference>
<gene>
    <name evidence="2" type="ORF">HYH03_006457</name>
</gene>
<proteinExistence type="predicted"/>
<dbReference type="Proteomes" id="UP000612055">
    <property type="component" value="Unassembled WGS sequence"/>
</dbReference>
<dbReference type="AlphaFoldDB" id="A0A835YDG0"/>
<dbReference type="SUPFAM" id="SSF46938">
    <property type="entry name" value="CRAL/TRIO N-terminal domain"/>
    <property type="match status" value="1"/>
</dbReference>
<dbReference type="CDD" id="cd00170">
    <property type="entry name" value="SEC14"/>
    <property type="match status" value="1"/>
</dbReference>
<comment type="caution">
    <text evidence="2">The sequence shown here is derived from an EMBL/GenBank/DDBJ whole genome shotgun (WGS) entry which is preliminary data.</text>
</comment>
<dbReference type="InterPro" id="IPR001251">
    <property type="entry name" value="CRAL-TRIO_dom"/>
</dbReference>
<dbReference type="OrthoDB" id="75724at2759"/>
<evidence type="ECO:0000313" key="2">
    <source>
        <dbReference type="EMBL" id="KAG2495514.1"/>
    </source>
</evidence>
<protein>
    <recommendedName>
        <fullName evidence="1">CRAL-TRIO domain-containing protein</fullName>
    </recommendedName>
</protein>
<name>A0A835YDG0_9CHLO</name>
<dbReference type="PANTHER" id="PTHR47556:SF1">
    <property type="entry name" value="SEC14P-LIKE PHOSPHATIDYLINOSITOL TRANSFER FAMILY PROTEIN"/>
    <property type="match status" value="1"/>
</dbReference>
<dbReference type="InterPro" id="IPR036865">
    <property type="entry name" value="CRAL-TRIO_dom_sf"/>
</dbReference>
<dbReference type="PROSITE" id="PS50191">
    <property type="entry name" value="CRAL_TRIO"/>
    <property type="match status" value="1"/>
</dbReference>
<organism evidence="2 3">
    <name type="scientific">Edaphochlamys debaryana</name>
    <dbReference type="NCBI Taxonomy" id="47281"/>
    <lineage>
        <taxon>Eukaryota</taxon>
        <taxon>Viridiplantae</taxon>
        <taxon>Chlorophyta</taxon>
        <taxon>core chlorophytes</taxon>
        <taxon>Chlorophyceae</taxon>
        <taxon>CS clade</taxon>
        <taxon>Chlamydomonadales</taxon>
        <taxon>Chlamydomonadales incertae sedis</taxon>
        <taxon>Edaphochlamys</taxon>
    </lineage>
</organism>
<evidence type="ECO:0000259" key="1">
    <source>
        <dbReference type="PROSITE" id="PS50191"/>
    </source>
</evidence>
<dbReference type="EMBL" id="JAEHOE010000024">
    <property type="protein sequence ID" value="KAG2495514.1"/>
    <property type="molecule type" value="Genomic_DNA"/>
</dbReference>
<dbReference type="Pfam" id="PF00650">
    <property type="entry name" value="CRAL_TRIO"/>
    <property type="match status" value="1"/>
</dbReference>
<sequence>MSVLRQLGPQRATRCPSSQVSVGRLVSFQHARRDLRNCAVDQRLTSTAPSAPGLRPVPWTDAPSQIKALATLTQRFSKELASKEVDEDTLKWFLRDRYFDPVEAEEKLRKTLQWRQTFKPQATTPAMLAAELASGKAYVHTAPDKYGRPAIVIRTRLHKTGQFPITDSKRLAAHMIDTALAQLPPGGEQIVGIFDLRGFEFTTNADFQFAAFMVEAFFEYYPRRVGQVLMVEAPWVFFPAWEVIKPLMRKYAALVSFVSVADVRRDYFTPQSLPDDFK</sequence>